<sequence length="95" mass="11223">MSRLQEYANQTRRICNKPNLGDAVRTTYYNLYIVIGKDIEWKHQIEILNATIAHLGNLETILSHNEDILVNHMHKIQLEQRQELIRDEIDEHFAA</sequence>
<name>E2BAI3_HARSA</name>
<dbReference type="EMBL" id="GL446750">
    <property type="protein sequence ID" value="EFN87299.1"/>
    <property type="molecule type" value="Genomic_DNA"/>
</dbReference>
<organism evidence="2">
    <name type="scientific">Harpegnathos saltator</name>
    <name type="common">Jerdon's jumping ant</name>
    <dbReference type="NCBI Taxonomy" id="610380"/>
    <lineage>
        <taxon>Eukaryota</taxon>
        <taxon>Metazoa</taxon>
        <taxon>Ecdysozoa</taxon>
        <taxon>Arthropoda</taxon>
        <taxon>Hexapoda</taxon>
        <taxon>Insecta</taxon>
        <taxon>Pterygota</taxon>
        <taxon>Neoptera</taxon>
        <taxon>Endopterygota</taxon>
        <taxon>Hymenoptera</taxon>
        <taxon>Apocrita</taxon>
        <taxon>Aculeata</taxon>
        <taxon>Formicoidea</taxon>
        <taxon>Formicidae</taxon>
        <taxon>Ponerinae</taxon>
        <taxon>Ponerini</taxon>
        <taxon>Harpegnathos</taxon>
    </lineage>
</organism>
<accession>E2BAI3</accession>
<proteinExistence type="predicted"/>
<dbReference type="AlphaFoldDB" id="E2BAI3"/>
<protein>
    <submittedName>
        <fullName evidence="1">Uncharacterized protein</fullName>
    </submittedName>
</protein>
<reference evidence="1 2" key="1">
    <citation type="journal article" date="2010" name="Science">
        <title>Genomic comparison of the ants Camponotus floridanus and Harpegnathos saltator.</title>
        <authorList>
            <person name="Bonasio R."/>
            <person name="Zhang G."/>
            <person name="Ye C."/>
            <person name="Mutti N.S."/>
            <person name="Fang X."/>
            <person name="Qin N."/>
            <person name="Donahue G."/>
            <person name="Yang P."/>
            <person name="Li Q."/>
            <person name="Li C."/>
            <person name="Zhang P."/>
            <person name="Huang Z."/>
            <person name="Berger S.L."/>
            <person name="Reinberg D."/>
            <person name="Wang J."/>
            <person name="Liebig J."/>
        </authorList>
    </citation>
    <scope>NUCLEOTIDE SEQUENCE [LARGE SCALE GENOMIC DNA]</scope>
    <source>
        <strain evidence="1 2">R22 G/1</strain>
    </source>
</reference>
<dbReference type="Proteomes" id="UP000008237">
    <property type="component" value="Unassembled WGS sequence"/>
</dbReference>
<dbReference type="InParanoid" id="E2BAI3"/>
<evidence type="ECO:0000313" key="1">
    <source>
        <dbReference type="EMBL" id="EFN87299.1"/>
    </source>
</evidence>
<gene>
    <name evidence="1" type="ORF">EAI_02617</name>
</gene>
<keyword evidence="2" id="KW-1185">Reference proteome</keyword>
<evidence type="ECO:0000313" key="2">
    <source>
        <dbReference type="Proteomes" id="UP000008237"/>
    </source>
</evidence>